<accession>A0AAN9FV89</accession>
<keyword evidence="2" id="KW-1185">Reference proteome</keyword>
<comment type="caution">
    <text evidence="1">The sequence shown here is derived from an EMBL/GenBank/DDBJ whole genome shotgun (WGS) entry which is preliminary data.</text>
</comment>
<organism evidence="1 2">
    <name type="scientific">Crotalaria pallida</name>
    <name type="common">Smooth rattlebox</name>
    <name type="synonym">Crotalaria striata</name>
    <dbReference type="NCBI Taxonomy" id="3830"/>
    <lineage>
        <taxon>Eukaryota</taxon>
        <taxon>Viridiplantae</taxon>
        <taxon>Streptophyta</taxon>
        <taxon>Embryophyta</taxon>
        <taxon>Tracheophyta</taxon>
        <taxon>Spermatophyta</taxon>
        <taxon>Magnoliopsida</taxon>
        <taxon>eudicotyledons</taxon>
        <taxon>Gunneridae</taxon>
        <taxon>Pentapetalae</taxon>
        <taxon>rosids</taxon>
        <taxon>fabids</taxon>
        <taxon>Fabales</taxon>
        <taxon>Fabaceae</taxon>
        <taxon>Papilionoideae</taxon>
        <taxon>50 kb inversion clade</taxon>
        <taxon>genistoids sensu lato</taxon>
        <taxon>core genistoids</taxon>
        <taxon>Crotalarieae</taxon>
        <taxon>Crotalaria</taxon>
    </lineage>
</organism>
<sequence length="292" mass="33102">MEDAAVSVRCCCCDSNSIAEKMEPYPVYFLKARYLFLLLLLSSSLPLYSHISLTNTKALQESKQEIANATRVCYNVSVKGVVLLNVSLSRKVVPSFARILLHTSLGKKHSVAPTKNKNHSSANQGLIEDFTPPFHDLGFQCGPDLFILRFAYDANPGCIHHAELKVMQEAMLWRRSQAKFPESVPVIRARFPYDENGRIILLIETEIDADNLRCFGCFNDRLMMVECAFNDRWPLWNVMVETFDLSKMSSISLRLDLDSSIWKQVVDFAHTFQIPPEGYLIISNKGNVLGYP</sequence>
<dbReference type="EMBL" id="JAYWIO010000002">
    <property type="protein sequence ID" value="KAK7281721.1"/>
    <property type="molecule type" value="Genomic_DNA"/>
</dbReference>
<dbReference type="AlphaFoldDB" id="A0AAN9FV89"/>
<gene>
    <name evidence="1" type="ORF">RIF29_09958</name>
</gene>
<proteinExistence type="predicted"/>
<protein>
    <submittedName>
        <fullName evidence="1">Uncharacterized protein</fullName>
    </submittedName>
</protein>
<dbReference type="Proteomes" id="UP001372338">
    <property type="component" value="Unassembled WGS sequence"/>
</dbReference>
<evidence type="ECO:0000313" key="1">
    <source>
        <dbReference type="EMBL" id="KAK7281721.1"/>
    </source>
</evidence>
<evidence type="ECO:0000313" key="2">
    <source>
        <dbReference type="Proteomes" id="UP001372338"/>
    </source>
</evidence>
<reference evidence="1 2" key="1">
    <citation type="submission" date="2024-01" db="EMBL/GenBank/DDBJ databases">
        <title>The genomes of 5 underutilized Papilionoideae crops provide insights into root nodulation and disease resistanc.</title>
        <authorList>
            <person name="Yuan L."/>
        </authorList>
    </citation>
    <scope>NUCLEOTIDE SEQUENCE [LARGE SCALE GENOMIC DNA]</scope>
    <source>
        <strain evidence="1">ZHUSHIDOU_FW_LH</strain>
        <tissue evidence="1">Leaf</tissue>
    </source>
</reference>
<name>A0AAN9FV89_CROPI</name>